<accession>B6GBB6</accession>
<evidence type="ECO:0000313" key="2">
    <source>
        <dbReference type="Proteomes" id="UP000003560"/>
    </source>
</evidence>
<dbReference type="Proteomes" id="UP000003560">
    <property type="component" value="Unassembled WGS sequence"/>
</dbReference>
<name>B6GBB6_9ACTN</name>
<dbReference type="EMBL" id="ABXJ01000072">
    <property type="protein sequence ID" value="EEA90434.1"/>
    <property type="molecule type" value="Genomic_DNA"/>
</dbReference>
<protein>
    <submittedName>
        <fullName evidence="1">Uncharacterized protein</fullName>
    </submittedName>
</protein>
<reference evidence="1 2" key="2">
    <citation type="submission" date="2008-10" db="EMBL/GenBank/DDBJ databases">
        <authorList>
            <person name="Fulton L."/>
            <person name="Clifton S."/>
            <person name="Fulton B."/>
            <person name="Xu J."/>
            <person name="Minx P."/>
            <person name="Pepin K.H."/>
            <person name="Johnson M."/>
            <person name="Thiruvilangam P."/>
            <person name="Bhonagiri V."/>
            <person name="Nash W.E."/>
            <person name="Mardis E.R."/>
            <person name="Wilson R.K."/>
        </authorList>
    </citation>
    <scope>NUCLEOTIDE SEQUENCE [LARGE SCALE GENOMIC DNA]</scope>
    <source>
        <strain evidence="1 2">DSM 13279</strain>
    </source>
</reference>
<comment type="caution">
    <text evidence="1">The sequence shown here is derived from an EMBL/GenBank/DDBJ whole genome shotgun (WGS) entry which is preliminary data.</text>
</comment>
<reference evidence="1 2" key="1">
    <citation type="submission" date="2008-10" db="EMBL/GenBank/DDBJ databases">
        <title>Draft genome sequence of Collinsella stercoris (DSM 13279).</title>
        <authorList>
            <person name="Sudarsanam P."/>
            <person name="Ley R."/>
            <person name="Guruge J."/>
            <person name="Turnbaugh P.J."/>
            <person name="Mahowald M."/>
            <person name="Liep D."/>
            <person name="Gordon J."/>
        </authorList>
    </citation>
    <scope>NUCLEOTIDE SEQUENCE [LARGE SCALE GENOMIC DNA]</scope>
    <source>
        <strain evidence="1 2">DSM 13279</strain>
    </source>
</reference>
<evidence type="ECO:0000313" key="1">
    <source>
        <dbReference type="EMBL" id="EEA90434.1"/>
    </source>
</evidence>
<dbReference type="AlphaFoldDB" id="B6GBB6"/>
<dbReference type="HOGENOM" id="CLU_3097708_0_0_11"/>
<organism evidence="1 2">
    <name type="scientific">Collinsella stercoris DSM 13279</name>
    <dbReference type="NCBI Taxonomy" id="445975"/>
    <lineage>
        <taxon>Bacteria</taxon>
        <taxon>Bacillati</taxon>
        <taxon>Actinomycetota</taxon>
        <taxon>Coriobacteriia</taxon>
        <taxon>Coriobacteriales</taxon>
        <taxon>Coriobacteriaceae</taxon>
        <taxon>Collinsella</taxon>
    </lineage>
</organism>
<sequence>MKQVWSFKFTFKVRVHLRCCSCKTWRLPATIMNGGTILEGLGLRHEFQASL</sequence>
<gene>
    <name evidence="1" type="ORF">COLSTE_01375</name>
</gene>
<proteinExistence type="predicted"/>
<keyword evidence="2" id="KW-1185">Reference proteome</keyword>